<feature type="region of interest" description="Disordered" evidence="1">
    <location>
        <begin position="231"/>
        <end position="262"/>
    </location>
</feature>
<evidence type="ECO:0008006" key="5">
    <source>
        <dbReference type="Google" id="ProtNLM"/>
    </source>
</evidence>
<reference evidence="4" key="1">
    <citation type="journal article" date="2019" name="Int. J. Syst. Evol. Microbiol.">
        <title>The Global Catalogue of Microorganisms (GCM) 10K type strain sequencing project: providing services to taxonomists for standard genome sequencing and annotation.</title>
        <authorList>
            <consortium name="The Broad Institute Genomics Platform"/>
            <consortium name="The Broad Institute Genome Sequencing Center for Infectious Disease"/>
            <person name="Wu L."/>
            <person name="Ma J."/>
        </authorList>
    </citation>
    <scope>NUCLEOTIDE SEQUENCE [LARGE SCALE GENOMIC DNA]</scope>
    <source>
        <strain evidence="4">CGMCC 4.7093</strain>
    </source>
</reference>
<protein>
    <recommendedName>
        <fullName evidence="5">Integral membrane protein</fullName>
    </recommendedName>
</protein>
<comment type="caution">
    <text evidence="3">The sequence shown here is derived from an EMBL/GenBank/DDBJ whole genome shotgun (WGS) entry which is preliminary data.</text>
</comment>
<feature type="transmembrane region" description="Helical" evidence="2">
    <location>
        <begin position="6"/>
        <end position="28"/>
    </location>
</feature>
<keyword evidence="2" id="KW-0812">Transmembrane</keyword>
<keyword evidence="2" id="KW-0472">Membrane</keyword>
<organism evidence="3 4">
    <name type="scientific">Actinomycetospora atypica</name>
    <dbReference type="NCBI Taxonomy" id="1290095"/>
    <lineage>
        <taxon>Bacteria</taxon>
        <taxon>Bacillati</taxon>
        <taxon>Actinomycetota</taxon>
        <taxon>Actinomycetes</taxon>
        <taxon>Pseudonocardiales</taxon>
        <taxon>Pseudonocardiaceae</taxon>
        <taxon>Actinomycetospora</taxon>
    </lineage>
</organism>
<feature type="transmembrane region" description="Helical" evidence="2">
    <location>
        <begin position="129"/>
        <end position="154"/>
    </location>
</feature>
<name>A0ABV9YL23_9PSEU</name>
<sequence length="262" mass="27276">MTLDPLLGVLFLAPLGVGVVVALLMSPLHRALATRRRQALLVDRVVTGRVARLTGPERRRAVRHLHREAGNPVATVLGLAVVSGVVTLVAALVVANAGLGAAQRRTTITGLVGALDDAGLPTPSSGSEIAVVAGIAAVLLALAVAALHVGALDVERRRSMPVTRPWPLSKRRTTWLVAAGLFLLLALIGLETGALAAGLFLLGHQLTVRATRPKACIDPPALPEALRAARLPGPKERRLIRSRRRPAPGMPGPSAPPNGART</sequence>
<evidence type="ECO:0000313" key="4">
    <source>
        <dbReference type="Proteomes" id="UP001595947"/>
    </source>
</evidence>
<feature type="transmembrane region" description="Helical" evidence="2">
    <location>
        <begin position="73"/>
        <end position="95"/>
    </location>
</feature>
<dbReference type="EMBL" id="JBHSIV010000009">
    <property type="protein sequence ID" value="MFC5062642.1"/>
    <property type="molecule type" value="Genomic_DNA"/>
</dbReference>
<proteinExistence type="predicted"/>
<accession>A0ABV9YL23</accession>
<keyword evidence="4" id="KW-1185">Reference proteome</keyword>
<feature type="transmembrane region" description="Helical" evidence="2">
    <location>
        <begin position="175"/>
        <end position="202"/>
    </location>
</feature>
<gene>
    <name evidence="3" type="ORF">ACFPBZ_10525</name>
</gene>
<evidence type="ECO:0000256" key="1">
    <source>
        <dbReference type="SAM" id="MobiDB-lite"/>
    </source>
</evidence>
<dbReference type="RefSeq" id="WP_378035997.1">
    <property type="nucleotide sequence ID" value="NZ_JBHSIV010000009.1"/>
</dbReference>
<keyword evidence="2" id="KW-1133">Transmembrane helix</keyword>
<evidence type="ECO:0000256" key="2">
    <source>
        <dbReference type="SAM" id="Phobius"/>
    </source>
</evidence>
<evidence type="ECO:0000313" key="3">
    <source>
        <dbReference type="EMBL" id="MFC5062642.1"/>
    </source>
</evidence>
<dbReference type="Proteomes" id="UP001595947">
    <property type="component" value="Unassembled WGS sequence"/>
</dbReference>
<feature type="non-terminal residue" evidence="3">
    <location>
        <position position="262"/>
    </location>
</feature>